<evidence type="ECO:0000313" key="2">
    <source>
        <dbReference type="EMBL" id="KLT46332.1"/>
    </source>
</evidence>
<evidence type="ECO:0000313" key="3">
    <source>
        <dbReference type="Proteomes" id="UP000053611"/>
    </source>
</evidence>
<name>A0A0J0XZ49_9TREE</name>
<accession>A0A0J0XZ49</accession>
<dbReference type="Proteomes" id="UP000053611">
    <property type="component" value="Unassembled WGS sequence"/>
</dbReference>
<proteinExistence type="predicted"/>
<sequence length="83" mass="8514">MRREADSRGPSSVEAQYVNSAAGGESQSTGTSATSLEPGREAQGPSQAPGADTPHKACGWSMRLPAHATAHATGRDPRLELGV</sequence>
<evidence type="ECO:0000256" key="1">
    <source>
        <dbReference type="SAM" id="MobiDB-lite"/>
    </source>
</evidence>
<keyword evidence="3" id="KW-1185">Reference proteome</keyword>
<gene>
    <name evidence="2" type="ORF">CC85DRAFT_281420</name>
</gene>
<reference evidence="2 3" key="1">
    <citation type="submission" date="2015-03" db="EMBL/GenBank/DDBJ databases">
        <title>Genomics and transcriptomics of the oil-accumulating basidiomycete yeast T. oleaginosus allow insights into substrate utilization and the diverse evolutionary trajectories of mating systems in fungi.</title>
        <authorList>
            <consortium name="DOE Joint Genome Institute"/>
            <person name="Kourist R."/>
            <person name="Kracht O."/>
            <person name="Bracharz F."/>
            <person name="Lipzen A."/>
            <person name="Nolan M."/>
            <person name="Ohm R."/>
            <person name="Grigoriev I."/>
            <person name="Sun S."/>
            <person name="Heitman J."/>
            <person name="Bruck T."/>
            <person name="Nowrousian M."/>
        </authorList>
    </citation>
    <scope>NUCLEOTIDE SEQUENCE [LARGE SCALE GENOMIC DNA]</scope>
    <source>
        <strain evidence="2 3">IBC0246</strain>
    </source>
</reference>
<dbReference type="EMBL" id="KQ087177">
    <property type="protein sequence ID" value="KLT46332.1"/>
    <property type="molecule type" value="Genomic_DNA"/>
</dbReference>
<feature type="region of interest" description="Disordered" evidence="1">
    <location>
        <begin position="1"/>
        <end position="62"/>
    </location>
</feature>
<organism evidence="2 3">
    <name type="scientific">Cutaneotrichosporon oleaginosum</name>
    <dbReference type="NCBI Taxonomy" id="879819"/>
    <lineage>
        <taxon>Eukaryota</taxon>
        <taxon>Fungi</taxon>
        <taxon>Dikarya</taxon>
        <taxon>Basidiomycota</taxon>
        <taxon>Agaricomycotina</taxon>
        <taxon>Tremellomycetes</taxon>
        <taxon>Trichosporonales</taxon>
        <taxon>Trichosporonaceae</taxon>
        <taxon>Cutaneotrichosporon</taxon>
    </lineage>
</organism>
<dbReference type="AlphaFoldDB" id="A0A0J0XZ49"/>
<feature type="compositionally biased region" description="Polar residues" evidence="1">
    <location>
        <begin position="9"/>
        <end position="35"/>
    </location>
</feature>
<protein>
    <submittedName>
        <fullName evidence="2">Uncharacterized protein</fullName>
    </submittedName>
</protein>